<dbReference type="InterPro" id="IPR025324">
    <property type="entry name" value="DUF4230"/>
</dbReference>
<dbReference type="Pfam" id="PF14014">
    <property type="entry name" value="DUF4230"/>
    <property type="match status" value="1"/>
</dbReference>
<gene>
    <name evidence="1" type="ORF">I6E12_03890</name>
</gene>
<sequence length="230" mass="25883">MKKQVKTASAFLMLILGLVILAMTTCRGSHNKPQQVANDTLGVMVMQIQKCSRLYTAEAQVRKIVTQDDQMRLQGSIFSHKFDVHVPGSERKVAIPIDATVKAYIDFGSFSKENVVRHGDRIEIILPDPQMVMTSSRIDHEHMKEHVSLARSNYSDKELAQLEQQGRDAIIKDIPQLGLIETARLSAANILIPMLKDMGFAEQHVTVTFRKDFNVDKPQLKVVSSDVEQQ</sequence>
<protein>
    <submittedName>
        <fullName evidence="1">DUF4230 domain-containing protein</fullName>
    </submittedName>
</protein>
<name>A0ABS9CG07_9BACT</name>
<dbReference type="EMBL" id="JADYTN010000006">
    <property type="protein sequence ID" value="MCF2563253.1"/>
    <property type="molecule type" value="Genomic_DNA"/>
</dbReference>
<reference evidence="1 2" key="1">
    <citation type="submission" date="2020-12" db="EMBL/GenBank/DDBJ databases">
        <title>Whole genome sequences of gut porcine anaerobes.</title>
        <authorList>
            <person name="Kubasova T."/>
            <person name="Jahodarova E."/>
            <person name="Rychlik I."/>
        </authorList>
    </citation>
    <scope>NUCLEOTIDE SEQUENCE [LARGE SCALE GENOMIC DNA]</scope>
    <source>
        <strain evidence="1 2">An925</strain>
    </source>
</reference>
<comment type="caution">
    <text evidence="1">The sequence shown here is derived from an EMBL/GenBank/DDBJ whole genome shotgun (WGS) entry which is preliminary data.</text>
</comment>
<dbReference type="RefSeq" id="WP_094439436.1">
    <property type="nucleotide sequence ID" value="NZ_JADYTN010000006.1"/>
</dbReference>
<evidence type="ECO:0000313" key="1">
    <source>
        <dbReference type="EMBL" id="MCF2563253.1"/>
    </source>
</evidence>
<organism evidence="1 2">
    <name type="scientific">Xylanibacter brevis</name>
    <dbReference type="NCBI Taxonomy" id="83231"/>
    <lineage>
        <taxon>Bacteria</taxon>
        <taxon>Pseudomonadati</taxon>
        <taxon>Bacteroidota</taxon>
        <taxon>Bacteroidia</taxon>
        <taxon>Bacteroidales</taxon>
        <taxon>Prevotellaceae</taxon>
        <taxon>Xylanibacter</taxon>
    </lineage>
</organism>
<accession>A0ABS9CG07</accession>
<dbReference type="Proteomes" id="UP001200470">
    <property type="component" value="Unassembled WGS sequence"/>
</dbReference>
<evidence type="ECO:0000313" key="2">
    <source>
        <dbReference type="Proteomes" id="UP001200470"/>
    </source>
</evidence>
<proteinExistence type="predicted"/>
<keyword evidence="2" id="KW-1185">Reference proteome</keyword>